<dbReference type="EMBL" id="CP036274">
    <property type="protein sequence ID" value="QDU26885.1"/>
    <property type="molecule type" value="Genomic_DNA"/>
</dbReference>
<dbReference type="InterPro" id="IPR036388">
    <property type="entry name" value="WH-like_DNA-bd_sf"/>
</dbReference>
<dbReference type="SUPFAM" id="SSF88946">
    <property type="entry name" value="Sigma2 domain of RNA polymerase sigma factors"/>
    <property type="match status" value="1"/>
</dbReference>
<dbReference type="InterPro" id="IPR014331">
    <property type="entry name" value="RNA_pol_sigma70_ECF_RHOBA"/>
</dbReference>
<feature type="domain" description="RNA polymerase sigma factor 70 region 4 type 2" evidence="6">
    <location>
        <begin position="110"/>
        <end position="162"/>
    </location>
</feature>
<gene>
    <name evidence="7" type="ORF">ETAA8_19690</name>
</gene>
<proteinExistence type="inferred from homology"/>
<evidence type="ECO:0000256" key="1">
    <source>
        <dbReference type="ARBA" id="ARBA00010641"/>
    </source>
</evidence>
<protein>
    <submittedName>
        <fullName evidence="7">RNA polymerase sigma factor</fullName>
    </submittedName>
</protein>
<feature type="domain" description="RNA polymerase sigma-70 region 2" evidence="5">
    <location>
        <begin position="14"/>
        <end position="81"/>
    </location>
</feature>
<dbReference type="NCBIfam" id="TIGR02937">
    <property type="entry name" value="sigma70-ECF"/>
    <property type="match status" value="1"/>
</dbReference>
<evidence type="ECO:0000259" key="5">
    <source>
        <dbReference type="Pfam" id="PF04542"/>
    </source>
</evidence>
<dbReference type="InterPro" id="IPR013249">
    <property type="entry name" value="RNA_pol_sigma70_r4_t2"/>
</dbReference>
<name>A0A517Y9H2_9BACT</name>
<dbReference type="InterPro" id="IPR007627">
    <property type="entry name" value="RNA_pol_sigma70_r2"/>
</dbReference>
<reference evidence="7 8" key="1">
    <citation type="submission" date="2019-02" db="EMBL/GenBank/DDBJ databases">
        <title>Deep-cultivation of Planctomycetes and their phenomic and genomic characterization uncovers novel biology.</title>
        <authorList>
            <person name="Wiegand S."/>
            <person name="Jogler M."/>
            <person name="Boedeker C."/>
            <person name="Pinto D."/>
            <person name="Vollmers J."/>
            <person name="Rivas-Marin E."/>
            <person name="Kohn T."/>
            <person name="Peeters S.H."/>
            <person name="Heuer A."/>
            <person name="Rast P."/>
            <person name="Oberbeckmann S."/>
            <person name="Bunk B."/>
            <person name="Jeske O."/>
            <person name="Meyerdierks A."/>
            <person name="Storesund J.E."/>
            <person name="Kallscheuer N."/>
            <person name="Luecker S."/>
            <person name="Lage O.M."/>
            <person name="Pohl T."/>
            <person name="Merkel B.J."/>
            <person name="Hornburger P."/>
            <person name="Mueller R.-W."/>
            <person name="Bruemmer F."/>
            <person name="Labrenz M."/>
            <person name="Spormann A.M."/>
            <person name="Op den Camp H."/>
            <person name="Overmann J."/>
            <person name="Amann R."/>
            <person name="Jetten M.S.M."/>
            <person name="Mascher T."/>
            <person name="Medema M.H."/>
            <person name="Devos D.P."/>
            <person name="Kaster A.-K."/>
            <person name="Ovreas L."/>
            <person name="Rohde M."/>
            <person name="Galperin M.Y."/>
            <person name="Jogler C."/>
        </authorList>
    </citation>
    <scope>NUCLEOTIDE SEQUENCE [LARGE SCALE GENOMIC DNA]</scope>
    <source>
        <strain evidence="7 8">ETA_A8</strain>
    </source>
</reference>
<evidence type="ECO:0000256" key="3">
    <source>
        <dbReference type="ARBA" id="ARBA00023082"/>
    </source>
</evidence>
<dbReference type="GO" id="GO:0006352">
    <property type="term" value="P:DNA-templated transcription initiation"/>
    <property type="evidence" value="ECO:0007669"/>
    <property type="project" value="InterPro"/>
</dbReference>
<dbReference type="KEGG" id="aagg:ETAA8_19690"/>
<dbReference type="RefSeq" id="WP_145087768.1">
    <property type="nucleotide sequence ID" value="NZ_CP036274.1"/>
</dbReference>
<dbReference type="InterPro" id="IPR013324">
    <property type="entry name" value="RNA_pol_sigma_r3/r4-like"/>
</dbReference>
<dbReference type="PANTHER" id="PTHR43133">
    <property type="entry name" value="RNA POLYMERASE ECF-TYPE SIGMA FACTO"/>
    <property type="match status" value="1"/>
</dbReference>
<accession>A0A517Y9H2</accession>
<keyword evidence="2" id="KW-0805">Transcription regulation</keyword>
<evidence type="ECO:0000313" key="8">
    <source>
        <dbReference type="Proteomes" id="UP000315017"/>
    </source>
</evidence>
<dbReference type="AlphaFoldDB" id="A0A517Y9H2"/>
<dbReference type="NCBIfam" id="TIGR02989">
    <property type="entry name" value="Sig-70_gvs1"/>
    <property type="match status" value="1"/>
</dbReference>
<dbReference type="InterPro" id="IPR013325">
    <property type="entry name" value="RNA_pol_sigma_r2"/>
</dbReference>
<dbReference type="Gene3D" id="1.10.1740.10">
    <property type="match status" value="1"/>
</dbReference>
<keyword evidence="8" id="KW-1185">Reference proteome</keyword>
<sequence>MTPADDPNEDFLRLFMRHESQIRAYVRACLPRAAEVDEVMQEVGLVAWRKFASLADASQFPRWVCLIARFEILKFRRKYARDRLVLDDATIELLAEEGAEEMPLRELQLKALDECVAKLPAERRQLVLNAYSPDTTIKELAATLGRTENSLYQLLARIRQELLRCVERTLATQS</sequence>
<dbReference type="GO" id="GO:0003677">
    <property type="term" value="F:DNA binding"/>
    <property type="evidence" value="ECO:0007669"/>
    <property type="project" value="InterPro"/>
</dbReference>
<keyword evidence="3" id="KW-0731">Sigma factor</keyword>
<dbReference type="PANTHER" id="PTHR43133:SF51">
    <property type="entry name" value="RNA POLYMERASE SIGMA FACTOR"/>
    <property type="match status" value="1"/>
</dbReference>
<dbReference type="SUPFAM" id="SSF88659">
    <property type="entry name" value="Sigma3 and sigma4 domains of RNA polymerase sigma factors"/>
    <property type="match status" value="1"/>
</dbReference>
<dbReference type="GO" id="GO:0016987">
    <property type="term" value="F:sigma factor activity"/>
    <property type="evidence" value="ECO:0007669"/>
    <property type="project" value="UniProtKB-KW"/>
</dbReference>
<dbReference type="Pfam" id="PF04542">
    <property type="entry name" value="Sigma70_r2"/>
    <property type="match status" value="1"/>
</dbReference>
<dbReference type="InterPro" id="IPR039425">
    <property type="entry name" value="RNA_pol_sigma-70-like"/>
</dbReference>
<dbReference type="Pfam" id="PF08281">
    <property type="entry name" value="Sigma70_r4_2"/>
    <property type="match status" value="1"/>
</dbReference>
<dbReference type="OrthoDB" id="6383365at2"/>
<evidence type="ECO:0000313" key="7">
    <source>
        <dbReference type="EMBL" id="QDU26885.1"/>
    </source>
</evidence>
<evidence type="ECO:0000256" key="4">
    <source>
        <dbReference type="ARBA" id="ARBA00023163"/>
    </source>
</evidence>
<dbReference type="Gene3D" id="1.10.10.10">
    <property type="entry name" value="Winged helix-like DNA-binding domain superfamily/Winged helix DNA-binding domain"/>
    <property type="match status" value="1"/>
</dbReference>
<organism evidence="7 8">
    <name type="scientific">Anatilimnocola aggregata</name>
    <dbReference type="NCBI Taxonomy" id="2528021"/>
    <lineage>
        <taxon>Bacteria</taxon>
        <taxon>Pseudomonadati</taxon>
        <taxon>Planctomycetota</taxon>
        <taxon>Planctomycetia</taxon>
        <taxon>Pirellulales</taxon>
        <taxon>Pirellulaceae</taxon>
        <taxon>Anatilimnocola</taxon>
    </lineage>
</organism>
<dbReference type="InterPro" id="IPR014284">
    <property type="entry name" value="RNA_pol_sigma-70_dom"/>
</dbReference>
<evidence type="ECO:0000256" key="2">
    <source>
        <dbReference type="ARBA" id="ARBA00023015"/>
    </source>
</evidence>
<dbReference type="Proteomes" id="UP000315017">
    <property type="component" value="Chromosome"/>
</dbReference>
<comment type="similarity">
    <text evidence="1">Belongs to the sigma-70 factor family. ECF subfamily.</text>
</comment>
<evidence type="ECO:0000259" key="6">
    <source>
        <dbReference type="Pfam" id="PF08281"/>
    </source>
</evidence>
<keyword evidence="4" id="KW-0804">Transcription</keyword>